<evidence type="ECO:0000313" key="1">
    <source>
        <dbReference type="EMBL" id="SEC21625.1"/>
    </source>
</evidence>
<accession>A0A1H4QPS6</accession>
<dbReference type="STRING" id="67331.SAMN04490357_1465"/>
<dbReference type="PANTHER" id="PTHR36221:SF1">
    <property type="entry name" value="DUF742 DOMAIN-CONTAINING PROTEIN"/>
    <property type="match status" value="1"/>
</dbReference>
<organism evidence="1 2">
    <name type="scientific">Streptomyces misionensis</name>
    <dbReference type="NCBI Taxonomy" id="67331"/>
    <lineage>
        <taxon>Bacteria</taxon>
        <taxon>Bacillati</taxon>
        <taxon>Actinomycetota</taxon>
        <taxon>Actinomycetes</taxon>
        <taxon>Kitasatosporales</taxon>
        <taxon>Streptomycetaceae</taxon>
        <taxon>Streptomyces</taxon>
    </lineage>
</organism>
<dbReference type="InterPro" id="IPR007995">
    <property type="entry name" value="DUF742"/>
</dbReference>
<protein>
    <recommendedName>
        <fullName evidence="3">DUF742 domain-containing protein</fullName>
    </recommendedName>
</protein>
<dbReference type="Proteomes" id="UP000182375">
    <property type="component" value="Unassembled WGS sequence"/>
</dbReference>
<dbReference type="PANTHER" id="PTHR36221">
    <property type="entry name" value="DUF742 DOMAIN-CONTAINING PROTEIN"/>
    <property type="match status" value="1"/>
</dbReference>
<sequence length="114" mass="12233">MRGPRRDPDMIRAYVRTRGRSSPSRDDLELTSLVRAADRPLQGLDTEAIRVVRLCSGPLSVAEIASLLDLPPTVALIVVSGLLDTGHLDTPAPADDAPSIDILKEVLDGLRALV</sequence>
<name>A0A1H4QPS6_9ACTN</name>
<dbReference type="AlphaFoldDB" id="A0A1H4QPS6"/>
<dbReference type="GeneID" id="95510680"/>
<gene>
    <name evidence="1" type="ORF">SAMN04490357_1465</name>
</gene>
<dbReference type="Pfam" id="PF05331">
    <property type="entry name" value="DUF742"/>
    <property type="match status" value="1"/>
</dbReference>
<evidence type="ECO:0008006" key="3">
    <source>
        <dbReference type="Google" id="ProtNLM"/>
    </source>
</evidence>
<dbReference type="EMBL" id="FNTD01000004">
    <property type="protein sequence ID" value="SEC21625.1"/>
    <property type="molecule type" value="Genomic_DNA"/>
</dbReference>
<dbReference type="RefSeq" id="WP_074991537.1">
    <property type="nucleotide sequence ID" value="NZ_FNTD01000004.1"/>
</dbReference>
<evidence type="ECO:0000313" key="2">
    <source>
        <dbReference type="Proteomes" id="UP000182375"/>
    </source>
</evidence>
<reference evidence="1 2" key="1">
    <citation type="submission" date="2016-10" db="EMBL/GenBank/DDBJ databases">
        <authorList>
            <person name="de Groot N.N."/>
        </authorList>
    </citation>
    <scope>NUCLEOTIDE SEQUENCE [LARGE SCALE GENOMIC DNA]</scope>
    <source>
        <strain evidence="1 2">DSM 40306</strain>
    </source>
</reference>
<proteinExistence type="predicted"/>